<evidence type="ECO:0000256" key="2">
    <source>
        <dbReference type="ARBA" id="ARBA00022722"/>
    </source>
</evidence>
<dbReference type="GO" id="GO:0004518">
    <property type="term" value="F:nuclease activity"/>
    <property type="evidence" value="ECO:0007669"/>
    <property type="project" value="UniProtKB-KW"/>
</dbReference>
<keyword evidence="5" id="KW-0460">Magnesium</keyword>
<evidence type="ECO:0000256" key="3">
    <source>
        <dbReference type="ARBA" id="ARBA00022723"/>
    </source>
</evidence>
<accession>A0A6B8WEI9</accession>
<keyword evidence="3" id="KW-0479">Metal-binding</keyword>
<dbReference type="InterPro" id="IPR002716">
    <property type="entry name" value="PIN_dom"/>
</dbReference>
<keyword evidence="8" id="KW-1185">Reference proteome</keyword>
<evidence type="ECO:0000256" key="5">
    <source>
        <dbReference type="ARBA" id="ARBA00022842"/>
    </source>
</evidence>
<evidence type="ECO:0000256" key="4">
    <source>
        <dbReference type="ARBA" id="ARBA00022801"/>
    </source>
</evidence>
<gene>
    <name evidence="7" type="ORF">CETAM_09330</name>
</gene>
<keyword evidence="4" id="KW-0378">Hydrolase</keyword>
<proteinExistence type="predicted"/>
<keyword evidence="2" id="KW-0540">Nuclease</keyword>
<dbReference type="Pfam" id="PF13470">
    <property type="entry name" value="PIN_3"/>
    <property type="match status" value="1"/>
</dbReference>
<name>A0A6B8WEI9_9CORY</name>
<dbReference type="GO" id="GO:0016787">
    <property type="term" value="F:hydrolase activity"/>
    <property type="evidence" value="ECO:0007669"/>
    <property type="project" value="UniProtKB-KW"/>
</dbReference>
<evidence type="ECO:0000256" key="1">
    <source>
        <dbReference type="ARBA" id="ARBA00022649"/>
    </source>
</evidence>
<dbReference type="KEGG" id="ccoe:CETAM_09330"/>
<dbReference type="SUPFAM" id="SSF88723">
    <property type="entry name" value="PIN domain-like"/>
    <property type="match status" value="1"/>
</dbReference>
<keyword evidence="1" id="KW-1277">Toxin-antitoxin system</keyword>
<dbReference type="GO" id="GO:0046872">
    <property type="term" value="F:metal ion binding"/>
    <property type="evidence" value="ECO:0007669"/>
    <property type="project" value="UniProtKB-KW"/>
</dbReference>
<dbReference type="Proteomes" id="UP000425178">
    <property type="component" value="Chromosome"/>
</dbReference>
<evidence type="ECO:0000313" key="7">
    <source>
        <dbReference type="EMBL" id="QGU05118.1"/>
    </source>
</evidence>
<sequence length="196" mass="22511">MVPLIANSVLPDANIWVSQTLHSWFCLIAAETRGSWRFYWTEDILAEAVYHRRRRFVETNSRQVEDVRDRLIKSIGAENRISRFPFDDTVAFPDPDDAHIHSAAVHAGIAIIVSDNIRDFDGIYNDPDECPYEVYTSDEFLMLVAQSAPDVVDAVARLQHAYHAKRGKPFSLPKRLKDADCPEFAQYIRARLQYIT</sequence>
<dbReference type="AlphaFoldDB" id="A0A6B8WEI9"/>
<feature type="domain" description="PIN" evidence="6">
    <location>
        <begin position="9"/>
        <end position="118"/>
    </location>
</feature>
<evidence type="ECO:0000259" key="6">
    <source>
        <dbReference type="Pfam" id="PF13470"/>
    </source>
</evidence>
<evidence type="ECO:0000313" key="8">
    <source>
        <dbReference type="Proteomes" id="UP000425178"/>
    </source>
</evidence>
<dbReference type="InterPro" id="IPR029060">
    <property type="entry name" value="PIN-like_dom_sf"/>
</dbReference>
<dbReference type="RefSeq" id="WP_156228600.1">
    <property type="nucleotide sequence ID" value="NZ_CP046453.1"/>
</dbReference>
<organism evidence="7 8">
    <name type="scientific">Corynebacterium comes</name>
    <dbReference type="NCBI Taxonomy" id="2675218"/>
    <lineage>
        <taxon>Bacteria</taxon>
        <taxon>Bacillati</taxon>
        <taxon>Actinomycetota</taxon>
        <taxon>Actinomycetes</taxon>
        <taxon>Mycobacteriales</taxon>
        <taxon>Corynebacteriaceae</taxon>
        <taxon>Corynebacterium</taxon>
    </lineage>
</organism>
<dbReference type="EMBL" id="CP046453">
    <property type="protein sequence ID" value="QGU05118.1"/>
    <property type="molecule type" value="Genomic_DNA"/>
</dbReference>
<protein>
    <recommendedName>
        <fullName evidence="6">PIN domain-containing protein</fullName>
    </recommendedName>
</protein>
<reference evidence="7 8" key="1">
    <citation type="journal article" date="2021" name="Int. J. Syst. Evol. Microbiol.">
        <title>Classification of three corynebacterial strains isolated from a small paddock in North Rhine-Westphalia: proposal of &lt;i&gt;Corynebacterium kalinowskii&lt;/i&gt; sp. nov., &lt;i&gt;Corynebacterium comes&lt;/i&gt; sp. nov. and &lt;i&gt;Corynebacterium occultum&lt;/i&gt; sp. nov.</title>
        <authorList>
            <person name="Schaffert L."/>
            <person name="Ruwe M."/>
            <person name="Milse J."/>
            <person name="Hanuschka K."/>
            <person name="Ortseifen V."/>
            <person name="Droste J."/>
            <person name="Brandt D."/>
            <person name="Schl L."/>
            <person name="Kutter Y."/>
            <person name="Vinke S."/>
            <person name="Vieh P."/>
            <person name="Jacob L."/>
            <person name="L N.C."/>
            <person name="Schulte-Berndt E."/>
            <person name="Hain C."/>
            <person name="Linder M."/>
            <person name="Schmidt P."/>
            <person name="Wollenschl L."/>
            <person name="Luttermann T."/>
            <person name="Thieme E."/>
            <person name="Hassa J."/>
            <person name="Haak M."/>
            <person name="Wittchen M."/>
            <person name="Mentz A."/>
            <person name="Persicke M."/>
            <person name="Busche T."/>
            <person name="R C."/>
        </authorList>
    </citation>
    <scope>NUCLEOTIDE SEQUENCE [LARGE SCALE GENOMIC DNA]</scope>
    <source>
        <strain evidence="7 8">2019</strain>
    </source>
</reference>